<accession>A0AAE5P618</accession>
<dbReference type="Proteomes" id="UP000220341">
    <property type="component" value="Unassembled WGS sequence"/>
</dbReference>
<dbReference type="AlphaFoldDB" id="A0AAE5P618"/>
<dbReference type="EMBL" id="NTYW01000028">
    <property type="protein sequence ID" value="PES34520.1"/>
    <property type="molecule type" value="Genomic_DNA"/>
</dbReference>
<comment type="caution">
    <text evidence="1">The sequence shown here is derived from an EMBL/GenBank/DDBJ whole genome shotgun (WGS) entry which is preliminary data.</text>
</comment>
<dbReference type="RefSeq" id="WP_098278586.1">
    <property type="nucleotide sequence ID" value="NZ_CATKQG010000027.1"/>
</dbReference>
<evidence type="ECO:0000313" key="1">
    <source>
        <dbReference type="EMBL" id="PES34520.1"/>
    </source>
</evidence>
<reference evidence="1 2" key="1">
    <citation type="submission" date="2017-09" db="EMBL/GenBank/DDBJ databases">
        <title>Large-scale bioinformatics analysis of Bacillus genomes uncovers conserved roles of natural products in bacterial physiology.</title>
        <authorList>
            <consortium name="Agbiome Team Llc"/>
            <person name="Bleich R.M."/>
            <person name="Kirk G.J."/>
            <person name="Santa Maria K.C."/>
            <person name="Allen S.E."/>
            <person name="Farag S."/>
            <person name="Shank E.A."/>
            <person name="Bowers A."/>
        </authorList>
    </citation>
    <scope>NUCLEOTIDE SEQUENCE [LARGE SCALE GENOMIC DNA]</scope>
    <source>
        <strain evidence="1 2">AFS003013</strain>
    </source>
</reference>
<protein>
    <submittedName>
        <fullName evidence="1">Uncharacterized protein</fullName>
    </submittedName>
</protein>
<name>A0AAE5P618_PRIMG</name>
<proteinExistence type="predicted"/>
<evidence type="ECO:0000313" key="2">
    <source>
        <dbReference type="Proteomes" id="UP000220341"/>
    </source>
</evidence>
<organism evidence="1 2">
    <name type="scientific">Priestia megaterium</name>
    <name type="common">Bacillus megaterium</name>
    <dbReference type="NCBI Taxonomy" id="1404"/>
    <lineage>
        <taxon>Bacteria</taxon>
        <taxon>Bacillati</taxon>
        <taxon>Bacillota</taxon>
        <taxon>Bacilli</taxon>
        <taxon>Bacillales</taxon>
        <taxon>Bacillaceae</taxon>
        <taxon>Priestia</taxon>
    </lineage>
</organism>
<gene>
    <name evidence="1" type="ORF">CN497_20090</name>
</gene>
<sequence length="249" mass="28302">MFHSVKRTLIIMKLILQDVLQINSLVPPYSSTFTKIAFPVPEPPGISDLPLFIYFDIDNRFTLAQQQWIRDAINGVLFQWFQHLTEKWNGGSNNGISQLANCTNLYAIRNLRPTWYLGLPINNGLAATNIAMDQFTRLIRDNGFRLAPQAKIFSNISFPANSSTIFALTTLAQSQVPLSLIVNPAQLDSSDLNIKFLTGSMFHAWLHRAGFYHPKKSGHFIIECPMCIMRGFQIKETITPDSFYIQFLD</sequence>